<comment type="caution">
    <text evidence="9">The sequence shown here is derived from an EMBL/GenBank/DDBJ whole genome shotgun (WGS) entry which is preliminary data.</text>
</comment>
<dbReference type="SUPFAM" id="SSF52833">
    <property type="entry name" value="Thioredoxin-like"/>
    <property type="match status" value="3"/>
</dbReference>
<reference evidence="9" key="2">
    <citation type="submission" date="2023-06" db="EMBL/GenBank/DDBJ databases">
        <authorList>
            <person name="Ma L."/>
            <person name="Liu K.-W."/>
            <person name="Li Z."/>
            <person name="Hsiao Y.-Y."/>
            <person name="Qi Y."/>
            <person name="Fu T."/>
            <person name="Tang G."/>
            <person name="Zhang D."/>
            <person name="Sun W.-H."/>
            <person name="Liu D.-K."/>
            <person name="Li Y."/>
            <person name="Chen G.-Z."/>
            <person name="Liu X.-D."/>
            <person name="Liao X.-Y."/>
            <person name="Jiang Y.-T."/>
            <person name="Yu X."/>
            <person name="Hao Y."/>
            <person name="Huang J."/>
            <person name="Zhao X.-W."/>
            <person name="Ke S."/>
            <person name="Chen Y.-Y."/>
            <person name="Wu W.-L."/>
            <person name="Hsu J.-L."/>
            <person name="Lin Y.-F."/>
            <person name="Huang M.-D."/>
            <person name="Li C.-Y."/>
            <person name="Huang L."/>
            <person name="Wang Z.-W."/>
            <person name="Zhao X."/>
            <person name="Zhong W.-Y."/>
            <person name="Peng D.-H."/>
            <person name="Ahmad S."/>
            <person name="Lan S."/>
            <person name="Zhang J.-S."/>
            <person name="Tsai W.-C."/>
            <person name="Van De Peer Y."/>
            <person name="Liu Z.-J."/>
        </authorList>
    </citation>
    <scope>NUCLEOTIDE SEQUENCE</scope>
    <source>
        <strain evidence="9">CP</strain>
        <tissue evidence="9">Leaves</tissue>
    </source>
</reference>
<feature type="domain" description="Thioredoxin" evidence="8">
    <location>
        <begin position="1"/>
        <end position="167"/>
    </location>
</feature>
<sequence>MAESESESQHVRSLLAGEERDFLVRNNGDQVKIENLNGKIIGLYFSASWCGPCRRFTPNLVEVYNELLSKGNFEVVFISDDHDEEAFNGYFSKMPWLAMPFSDASDRDRLRKLFKVRGIPFLVIIDGATGKVLTVKGTSVVGDYGSGSYPFTPERLNECKEVEEEVKRNQTLKSVLVSNSRDFLVSNDGNKNSFNEKLFLKIDFYRVLRRETIIQVPISELEGRMIGLYFSISGYGRCSEFTLKLKQVYEELKERGESLEIVLVSLDDEEQSFDQDFKGMPWFAMPFQDQTCEKLIRYFELQALPTLVIIGKDGKTLHSNAAELIEEHGVGAYPFSSEKLAELAEIEKARRDAQTLESLLVSGELDYVIGKDGVKVPVSELVGKNVLLYFSASWCPPCRAFLPKLIDAYHKIKAKDTAFELIFISSDRDEASFDGFYAGMPWLALPFGDDRKKSLTRTFKIQGIPSLVAIGPSGRTVTDEAKDLIARFGPDAYPFTDEKVKVLEAKLEEMMKGWPEKLKFALHDQHELKLTRRSTYICDDCEEEVSDWAYSCELCDFDVHPKCAFGKDDVKGGGAEEVEGKEDENEKQYDGMEGYVCDGDVCRKA</sequence>
<gene>
    <name evidence="9" type="ORF">QJS10_CPA09g00073</name>
</gene>
<dbReference type="InterPro" id="IPR004146">
    <property type="entry name" value="DC1"/>
</dbReference>
<evidence type="ECO:0000256" key="3">
    <source>
        <dbReference type="ARBA" id="ARBA00023002"/>
    </source>
</evidence>
<keyword evidence="2" id="KW-0677">Repeat</keyword>
<evidence type="ECO:0000256" key="1">
    <source>
        <dbReference type="ARBA" id="ARBA00012612"/>
    </source>
</evidence>
<dbReference type="InterPro" id="IPR045870">
    <property type="entry name" value="TryX_NRX_thioredoxin_dom"/>
</dbReference>
<dbReference type="InterPro" id="IPR046349">
    <property type="entry name" value="C1-like_sf"/>
</dbReference>
<evidence type="ECO:0000256" key="2">
    <source>
        <dbReference type="ARBA" id="ARBA00022737"/>
    </source>
</evidence>
<dbReference type="Pfam" id="PF03107">
    <property type="entry name" value="C1_2"/>
    <property type="match status" value="1"/>
</dbReference>
<comment type="catalytic activity">
    <reaction evidence="6">
        <text>[protein]-dithiol + NAD(+) = [protein]-disulfide + NADH + H(+)</text>
        <dbReference type="Rhea" id="RHEA:18749"/>
        <dbReference type="Rhea" id="RHEA-COMP:10593"/>
        <dbReference type="Rhea" id="RHEA-COMP:10594"/>
        <dbReference type="ChEBI" id="CHEBI:15378"/>
        <dbReference type="ChEBI" id="CHEBI:29950"/>
        <dbReference type="ChEBI" id="CHEBI:50058"/>
        <dbReference type="ChEBI" id="CHEBI:57540"/>
        <dbReference type="ChEBI" id="CHEBI:57945"/>
        <dbReference type="EC" id="1.8.1.8"/>
    </reaction>
</comment>
<name>A0AAV9E5B0_ACOCL</name>
<dbReference type="AlphaFoldDB" id="A0AAV9E5B0"/>
<evidence type="ECO:0000256" key="5">
    <source>
        <dbReference type="ARBA" id="ARBA00025782"/>
    </source>
</evidence>
<dbReference type="GO" id="GO:0004791">
    <property type="term" value="F:thioredoxin-disulfide reductase (NADPH) activity"/>
    <property type="evidence" value="ECO:0007669"/>
    <property type="project" value="InterPro"/>
</dbReference>
<keyword evidence="4" id="KW-0520">NAD</keyword>
<evidence type="ECO:0000256" key="7">
    <source>
        <dbReference type="ARBA" id="ARBA00047804"/>
    </source>
</evidence>
<dbReference type="InterPro" id="IPR052259">
    <property type="entry name" value="Nucleoredoxin-like"/>
</dbReference>
<dbReference type="PANTHER" id="PTHR13871:SF96">
    <property type="entry name" value="THIOREDOXIN DOMAIN-CONTAINING PROTEIN"/>
    <property type="match status" value="1"/>
</dbReference>
<evidence type="ECO:0000256" key="4">
    <source>
        <dbReference type="ARBA" id="ARBA00023027"/>
    </source>
</evidence>
<keyword evidence="10" id="KW-1185">Reference proteome</keyword>
<dbReference type="PROSITE" id="PS51352">
    <property type="entry name" value="THIOREDOXIN_2"/>
    <property type="match status" value="2"/>
</dbReference>
<dbReference type="InterPro" id="IPR017937">
    <property type="entry name" value="Thioredoxin_CS"/>
</dbReference>
<comment type="catalytic activity">
    <reaction evidence="7">
        <text>[protein]-dithiol + NADP(+) = [protein]-disulfide + NADPH + H(+)</text>
        <dbReference type="Rhea" id="RHEA:18753"/>
        <dbReference type="Rhea" id="RHEA-COMP:10593"/>
        <dbReference type="Rhea" id="RHEA-COMP:10594"/>
        <dbReference type="ChEBI" id="CHEBI:15378"/>
        <dbReference type="ChEBI" id="CHEBI:29950"/>
        <dbReference type="ChEBI" id="CHEBI:50058"/>
        <dbReference type="ChEBI" id="CHEBI:57783"/>
        <dbReference type="ChEBI" id="CHEBI:58349"/>
        <dbReference type="EC" id="1.8.1.8"/>
    </reaction>
</comment>
<dbReference type="InterPro" id="IPR012336">
    <property type="entry name" value="Thioredoxin-like_fold"/>
</dbReference>
<feature type="domain" description="Thioredoxin" evidence="8">
    <location>
        <begin position="345"/>
        <end position="512"/>
    </location>
</feature>
<dbReference type="CDD" id="cd03009">
    <property type="entry name" value="TryX_like_TryX_NRX"/>
    <property type="match status" value="2"/>
</dbReference>
<dbReference type="InterPro" id="IPR036249">
    <property type="entry name" value="Thioredoxin-like_sf"/>
</dbReference>
<reference evidence="9" key="1">
    <citation type="journal article" date="2023" name="Nat. Commun.">
        <title>Diploid and tetraploid genomes of Acorus and the evolution of monocots.</title>
        <authorList>
            <person name="Ma L."/>
            <person name="Liu K.W."/>
            <person name="Li Z."/>
            <person name="Hsiao Y.Y."/>
            <person name="Qi Y."/>
            <person name="Fu T."/>
            <person name="Tang G.D."/>
            <person name="Zhang D."/>
            <person name="Sun W.H."/>
            <person name="Liu D.K."/>
            <person name="Li Y."/>
            <person name="Chen G.Z."/>
            <person name="Liu X.D."/>
            <person name="Liao X.Y."/>
            <person name="Jiang Y.T."/>
            <person name="Yu X."/>
            <person name="Hao Y."/>
            <person name="Huang J."/>
            <person name="Zhao X.W."/>
            <person name="Ke S."/>
            <person name="Chen Y.Y."/>
            <person name="Wu W.L."/>
            <person name="Hsu J.L."/>
            <person name="Lin Y.F."/>
            <person name="Huang M.D."/>
            <person name="Li C.Y."/>
            <person name="Huang L."/>
            <person name="Wang Z.W."/>
            <person name="Zhao X."/>
            <person name="Zhong W.Y."/>
            <person name="Peng D.H."/>
            <person name="Ahmad S."/>
            <person name="Lan S."/>
            <person name="Zhang J.S."/>
            <person name="Tsai W.C."/>
            <person name="Van de Peer Y."/>
            <person name="Liu Z.J."/>
        </authorList>
    </citation>
    <scope>NUCLEOTIDE SEQUENCE</scope>
    <source>
        <strain evidence="9">CP</strain>
    </source>
</reference>
<comment type="similarity">
    <text evidence="5">Belongs to the nucleoredoxin family.</text>
</comment>
<accession>A0AAV9E5B0</accession>
<evidence type="ECO:0000259" key="8">
    <source>
        <dbReference type="PROSITE" id="PS51352"/>
    </source>
</evidence>
<keyword evidence="3" id="KW-0560">Oxidoreductase</keyword>
<dbReference type="Gene3D" id="3.30.60.20">
    <property type="match status" value="1"/>
</dbReference>
<evidence type="ECO:0000313" key="10">
    <source>
        <dbReference type="Proteomes" id="UP001180020"/>
    </source>
</evidence>
<dbReference type="Gene3D" id="3.40.30.10">
    <property type="entry name" value="Glutaredoxin"/>
    <property type="match status" value="3"/>
</dbReference>
<dbReference type="SUPFAM" id="SSF57889">
    <property type="entry name" value="Cysteine-rich domain"/>
    <property type="match status" value="1"/>
</dbReference>
<dbReference type="PANTHER" id="PTHR13871">
    <property type="entry name" value="THIOREDOXIN"/>
    <property type="match status" value="1"/>
</dbReference>
<proteinExistence type="inferred from homology"/>
<dbReference type="InterPro" id="IPR013766">
    <property type="entry name" value="Thioredoxin_domain"/>
</dbReference>
<dbReference type="EMBL" id="JAUJYO010000009">
    <property type="protein sequence ID" value="KAK1308645.1"/>
    <property type="molecule type" value="Genomic_DNA"/>
</dbReference>
<evidence type="ECO:0000313" key="9">
    <source>
        <dbReference type="EMBL" id="KAK1308645.1"/>
    </source>
</evidence>
<organism evidence="9 10">
    <name type="scientific">Acorus calamus</name>
    <name type="common">Sweet flag</name>
    <dbReference type="NCBI Taxonomy" id="4465"/>
    <lineage>
        <taxon>Eukaryota</taxon>
        <taxon>Viridiplantae</taxon>
        <taxon>Streptophyta</taxon>
        <taxon>Embryophyta</taxon>
        <taxon>Tracheophyta</taxon>
        <taxon>Spermatophyta</taxon>
        <taxon>Magnoliopsida</taxon>
        <taxon>Liliopsida</taxon>
        <taxon>Acoraceae</taxon>
        <taxon>Acorus</taxon>
    </lineage>
</organism>
<dbReference type="PROSITE" id="PS00194">
    <property type="entry name" value="THIOREDOXIN_1"/>
    <property type="match status" value="1"/>
</dbReference>
<dbReference type="Proteomes" id="UP001180020">
    <property type="component" value="Unassembled WGS sequence"/>
</dbReference>
<dbReference type="Pfam" id="PF13905">
    <property type="entry name" value="Thioredoxin_8"/>
    <property type="match status" value="3"/>
</dbReference>
<evidence type="ECO:0000256" key="6">
    <source>
        <dbReference type="ARBA" id="ARBA00047388"/>
    </source>
</evidence>
<dbReference type="EC" id="1.8.1.8" evidence="1"/>
<protein>
    <recommendedName>
        <fullName evidence="1">protein-disulfide reductase</fullName>
        <ecNumber evidence="1">1.8.1.8</ecNumber>
    </recommendedName>
</protein>